<dbReference type="SUPFAM" id="SSF47413">
    <property type="entry name" value="lambda repressor-like DNA-binding domains"/>
    <property type="match status" value="1"/>
</dbReference>
<reference evidence="3 4" key="1">
    <citation type="submission" date="2023-10" db="EMBL/GenBank/DDBJ databases">
        <title>Surface-active antibiotics is a multifunctional adaptation for post-fire microbes.</title>
        <authorList>
            <person name="Liu M.D."/>
            <person name="Du Y."/>
            <person name="Koupaei S.K."/>
            <person name="Kim N.R."/>
            <person name="Zhang W."/>
            <person name="Traxler M.F."/>
        </authorList>
    </citation>
    <scope>NUCLEOTIDE SEQUENCE [LARGE SCALE GENOMIC DNA]</scope>
    <source>
        <strain evidence="3 4">F3</strain>
    </source>
</reference>
<dbReference type="Proteomes" id="UP001302652">
    <property type="component" value="Chromosome 2"/>
</dbReference>
<keyword evidence="1" id="KW-0238">DNA-binding</keyword>
<dbReference type="InterPro" id="IPR050807">
    <property type="entry name" value="TransReg_Diox_bact_type"/>
</dbReference>
<dbReference type="InterPro" id="IPR001387">
    <property type="entry name" value="Cro/C1-type_HTH"/>
</dbReference>
<dbReference type="CDD" id="cd00093">
    <property type="entry name" value="HTH_XRE"/>
    <property type="match status" value="1"/>
</dbReference>
<dbReference type="Pfam" id="PF01381">
    <property type="entry name" value="HTH_3"/>
    <property type="match status" value="1"/>
</dbReference>
<evidence type="ECO:0000313" key="4">
    <source>
        <dbReference type="Proteomes" id="UP001302652"/>
    </source>
</evidence>
<sequence length="123" mass="13925">MTSKKEHNLASQLGAALARIRAERGYTQEVLAERLQVTVETISRFERGIVLPTLPRLYELAEVLSVPAVELLQRGSTRSSDTAQEVASLLERLSLEDQILVRRWFGEMCERLAKKPHSRKKAP</sequence>
<keyword evidence="4" id="KW-1185">Reference proteome</keyword>
<dbReference type="EMBL" id="CP136512">
    <property type="protein sequence ID" value="WOD17129.1"/>
    <property type="molecule type" value="Genomic_DNA"/>
</dbReference>
<evidence type="ECO:0000256" key="1">
    <source>
        <dbReference type="ARBA" id="ARBA00023125"/>
    </source>
</evidence>
<accession>A0ABZ0EKI3</accession>
<dbReference type="PANTHER" id="PTHR46797">
    <property type="entry name" value="HTH-TYPE TRANSCRIPTIONAL REGULATOR"/>
    <property type="match status" value="1"/>
</dbReference>
<organism evidence="3 4">
    <name type="scientific">Paraburkholderia kirstenboschensis</name>
    <dbReference type="NCBI Taxonomy" id="1245436"/>
    <lineage>
        <taxon>Bacteria</taxon>
        <taxon>Pseudomonadati</taxon>
        <taxon>Pseudomonadota</taxon>
        <taxon>Betaproteobacteria</taxon>
        <taxon>Burkholderiales</taxon>
        <taxon>Burkholderiaceae</taxon>
        <taxon>Paraburkholderia</taxon>
    </lineage>
</organism>
<name>A0ABZ0EKI3_9BURK</name>
<evidence type="ECO:0000313" key="3">
    <source>
        <dbReference type="EMBL" id="WOD17129.1"/>
    </source>
</evidence>
<dbReference type="Gene3D" id="1.10.260.40">
    <property type="entry name" value="lambda repressor-like DNA-binding domains"/>
    <property type="match status" value="1"/>
</dbReference>
<gene>
    <name evidence="3" type="ORF">RW095_14985</name>
</gene>
<dbReference type="PROSITE" id="PS50943">
    <property type="entry name" value="HTH_CROC1"/>
    <property type="match status" value="1"/>
</dbReference>
<proteinExistence type="predicted"/>
<dbReference type="RefSeq" id="WP_317019712.1">
    <property type="nucleotide sequence ID" value="NZ_CP136512.1"/>
</dbReference>
<dbReference type="InterPro" id="IPR010982">
    <property type="entry name" value="Lambda_DNA-bd_dom_sf"/>
</dbReference>
<protein>
    <submittedName>
        <fullName evidence="3">Helix-turn-helix transcriptional regulator</fullName>
    </submittedName>
</protein>
<dbReference type="PANTHER" id="PTHR46797:SF1">
    <property type="entry name" value="METHYLPHOSPHONATE SYNTHASE"/>
    <property type="match status" value="1"/>
</dbReference>
<evidence type="ECO:0000259" key="2">
    <source>
        <dbReference type="PROSITE" id="PS50943"/>
    </source>
</evidence>
<feature type="domain" description="HTH cro/C1-type" evidence="2">
    <location>
        <begin position="17"/>
        <end position="71"/>
    </location>
</feature>
<dbReference type="SMART" id="SM00530">
    <property type="entry name" value="HTH_XRE"/>
    <property type="match status" value="1"/>
</dbReference>